<evidence type="ECO:0000256" key="4">
    <source>
        <dbReference type="ARBA" id="ARBA00022917"/>
    </source>
</evidence>
<comment type="subcellular location">
    <subcellularLocation>
        <location evidence="6">Cytoplasm</location>
    </subcellularLocation>
</comment>
<dbReference type="InterPro" id="IPR050057">
    <property type="entry name" value="Prokaryotic/Mito_RF"/>
</dbReference>
<evidence type="ECO:0000313" key="9">
    <source>
        <dbReference type="Proteomes" id="UP001240643"/>
    </source>
</evidence>
<dbReference type="PROSITE" id="PS00745">
    <property type="entry name" value="RF_PROK_I"/>
    <property type="match status" value="1"/>
</dbReference>
<feature type="modified residue" description="N5-methylglutamine" evidence="6">
    <location>
        <position position="238"/>
    </location>
</feature>
<dbReference type="Pfam" id="PF03462">
    <property type="entry name" value="PCRF"/>
    <property type="match status" value="1"/>
</dbReference>
<comment type="PTM">
    <text evidence="6">Methylated by PrmC. Methylation increases the termination efficiency of RF1.</text>
</comment>
<evidence type="ECO:0000256" key="5">
    <source>
        <dbReference type="ARBA" id="ARBA00050039"/>
    </source>
</evidence>
<dbReference type="InterPro" id="IPR004373">
    <property type="entry name" value="RF-1"/>
</dbReference>
<dbReference type="InterPro" id="IPR045853">
    <property type="entry name" value="Pep_chain_release_fac_I_sf"/>
</dbReference>
<dbReference type="SMART" id="SM00937">
    <property type="entry name" value="PCRF"/>
    <property type="match status" value="1"/>
</dbReference>
<gene>
    <name evidence="6" type="primary">prfA</name>
    <name evidence="8" type="ORF">J2Z62_000743</name>
</gene>
<evidence type="ECO:0000259" key="7">
    <source>
        <dbReference type="PROSITE" id="PS00745"/>
    </source>
</evidence>
<comment type="caution">
    <text evidence="8">The sequence shown here is derived from an EMBL/GenBank/DDBJ whole genome shotgun (WGS) entry which is preliminary data.</text>
</comment>
<dbReference type="SUPFAM" id="SSF75620">
    <property type="entry name" value="Release factor"/>
    <property type="match status" value="1"/>
</dbReference>
<dbReference type="Gene3D" id="3.30.160.20">
    <property type="match status" value="1"/>
</dbReference>
<dbReference type="Gene3D" id="3.30.70.1660">
    <property type="match status" value="2"/>
</dbReference>
<dbReference type="InterPro" id="IPR000352">
    <property type="entry name" value="Pep_chain_release_fac_I"/>
</dbReference>
<evidence type="ECO:0000256" key="2">
    <source>
        <dbReference type="ARBA" id="ARBA00010835"/>
    </source>
</evidence>
<dbReference type="HAMAP" id="MF_00093">
    <property type="entry name" value="Rel_fac_1"/>
    <property type="match status" value="1"/>
</dbReference>
<evidence type="ECO:0000256" key="3">
    <source>
        <dbReference type="ARBA" id="ARBA00022481"/>
    </source>
</evidence>
<evidence type="ECO:0000313" key="8">
    <source>
        <dbReference type="EMBL" id="MDQ0514305.1"/>
    </source>
</evidence>
<evidence type="ECO:0000256" key="6">
    <source>
        <dbReference type="HAMAP-Rule" id="MF_00093"/>
    </source>
</evidence>
<protein>
    <recommendedName>
        <fullName evidence="5 6">Peptide chain release factor 1</fullName>
        <shortName evidence="6">RF-1</shortName>
    </recommendedName>
</protein>
<dbReference type="PANTHER" id="PTHR43804">
    <property type="entry name" value="LD18447P"/>
    <property type="match status" value="1"/>
</dbReference>
<dbReference type="NCBIfam" id="TIGR00019">
    <property type="entry name" value="prfA"/>
    <property type="match status" value="1"/>
</dbReference>
<accession>A0ABU0M0D5</accession>
<dbReference type="Gene3D" id="6.10.140.1950">
    <property type="match status" value="1"/>
</dbReference>
<organism evidence="8 9">
    <name type="scientific">Mycoplasmoides fastidiosum</name>
    <dbReference type="NCBI Taxonomy" id="92758"/>
    <lineage>
        <taxon>Bacteria</taxon>
        <taxon>Bacillati</taxon>
        <taxon>Mycoplasmatota</taxon>
        <taxon>Mycoplasmoidales</taxon>
        <taxon>Mycoplasmoidaceae</taxon>
        <taxon>Mycoplasmoides</taxon>
    </lineage>
</organism>
<sequence>MNHSQHLYEALKSIHETHEKLVEELNQVGDNATKIVQLNKKIAQVAPAHYGFLEYEKFLTNFNQAKEIIKKQNKEDPELLELAQIELDELKNQLPELEKRLKFLLIPPDPNANKNVIIEMRPAAGGDESSIFVNDLFEAYKRYAANNKWQLQILDYSTNAIGTTYLSFSLSGKNVYPKMIFESGVHRVQRVPATESKGRVHTSTITVSVLPEQDEVEVKINPADLRVDVFRAGGAGGQHVNKTESAVRITHLPTGIVAACQEGKSQISNREKAMTMLRAKLWKKLNDEQNQQIGEIVRSQVGTGDRSEKIRTYNYPQNRVTDHRINLTINRLNSIMLGNLEPITEALINYDQSEKLNKLIGSDE</sequence>
<dbReference type="EMBL" id="JAUSWO010000001">
    <property type="protein sequence ID" value="MDQ0514305.1"/>
    <property type="molecule type" value="Genomic_DNA"/>
</dbReference>
<dbReference type="RefSeq" id="WP_256547816.1">
    <property type="nucleotide sequence ID" value="NZ_CP101809.1"/>
</dbReference>
<dbReference type="Pfam" id="PF00472">
    <property type="entry name" value="RF-1"/>
    <property type="match status" value="1"/>
</dbReference>
<keyword evidence="9" id="KW-1185">Reference proteome</keyword>
<dbReference type="NCBIfam" id="NF001859">
    <property type="entry name" value="PRK00591.1"/>
    <property type="match status" value="1"/>
</dbReference>
<dbReference type="InterPro" id="IPR005139">
    <property type="entry name" value="PCRF"/>
</dbReference>
<comment type="function">
    <text evidence="1 6">Peptide chain release factor 1 directs the termination of translation in response to the peptide chain termination codons UAG and UAA.</text>
</comment>
<reference evidence="8" key="1">
    <citation type="submission" date="2023-07" db="EMBL/GenBank/DDBJ databases">
        <title>Genomic Encyclopedia of Type Strains, Phase IV (KMG-IV): sequencing the most valuable type-strain genomes for metagenomic binning, comparative biology and taxonomic classification.</title>
        <authorList>
            <person name="Goeker M."/>
        </authorList>
    </citation>
    <scope>NUCLEOTIDE SEQUENCE [LARGE SCALE GENOMIC DNA]</scope>
    <source>
        <strain evidence="8">DSM 21204</strain>
    </source>
</reference>
<dbReference type="PANTHER" id="PTHR43804:SF7">
    <property type="entry name" value="LD18447P"/>
    <property type="match status" value="1"/>
</dbReference>
<keyword evidence="4 6" id="KW-0648">Protein biosynthesis</keyword>
<evidence type="ECO:0000256" key="1">
    <source>
        <dbReference type="ARBA" id="ARBA00002986"/>
    </source>
</evidence>
<keyword evidence="3 6" id="KW-0488">Methylation</keyword>
<name>A0ABU0M0D5_9BACT</name>
<comment type="similarity">
    <text evidence="2 6">Belongs to the prokaryotic/mitochondrial release factor family.</text>
</comment>
<proteinExistence type="inferred from homology"/>
<keyword evidence="6" id="KW-0963">Cytoplasm</keyword>
<feature type="domain" description="Prokaryotic-type class I peptide chain release factors" evidence="7">
    <location>
        <begin position="231"/>
        <end position="247"/>
    </location>
</feature>
<dbReference type="Proteomes" id="UP001240643">
    <property type="component" value="Unassembled WGS sequence"/>
</dbReference>